<dbReference type="AlphaFoldDB" id="A0A8S1VTN5"/>
<dbReference type="OMA" id="ECEIYQM"/>
<comment type="caution">
    <text evidence="1">The sequence shown here is derived from an EMBL/GenBank/DDBJ whole genome shotgun (WGS) entry which is preliminary data.</text>
</comment>
<evidence type="ECO:0000313" key="2">
    <source>
        <dbReference type="Proteomes" id="UP000683925"/>
    </source>
</evidence>
<reference evidence="1" key="1">
    <citation type="submission" date="2021-01" db="EMBL/GenBank/DDBJ databases">
        <authorList>
            <consortium name="Genoscope - CEA"/>
            <person name="William W."/>
        </authorList>
    </citation>
    <scope>NUCLEOTIDE SEQUENCE</scope>
</reference>
<dbReference type="Proteomes" id="UP000683925">
    <property type="component" value="Unassembled WGS sequence"/>
</dbReference>
<dbReference type="EMBL" id="CAJJDP010000074">
    <property type="protein sequence ID" value="CAD8180780.1"/>
    <property type="molecule type" value="Genomic_DNA"/>
</dbReference>
<evidence type="ECO:0008006" key="3">
    <source>
        <dbReference type="Google" id="ProtNLM"/>
    </source>
</evidence>
<protein>
    <recommendedName>
        <fullName evidence="3">TLDc domain-containing protein</fullName>
    </recommendedName>
</protein>
<sequence length="382" mass="45118">MENLPFCQTLNFLRSDNSELICGSCLLELAKTQKDFKIHQIIDLEQIRDHPDQVFQFTNVLKFLPIEESQITKFFEDQKQQLNGVIQIIEQLINYYESMKQDYFQQWTTNFCNIIKYDEFKQILKNLYSYDKNGQAESIQQAQKQFQNYFNQIRIIDLGVSQKDLLNLQELHKYIYNKTHSNELFQEIINAIAKTSENHKVFFKFGESGFFYDLIKTIQEKVKKNLQTNKKIYHSIEHGLNYQLIKNKIIGEENLLWYFKSSNKNGQVFGGFTPYKWQIGYSGLCQENPSFLFSQTLREIYPIKQQMGSYTQYFTDEYLLFGGTSNCDQDLRINPDFKSGYSRLGIVYNSPDGIDTSKYSSYLMGALEPNVQECEIYQMTFE</sequence>
<name>A0A8S1VTN5_PAROT</name>
<evidence type="ECO:0000313" key="1">
    <source>
        <dbReference type="EMBL" id="CAD8180780.1"/>
    </source>
</evidence>
<proteinExistence type="predicted"/>
<dbReference type="OrthoDB" id="318430at2759"/>
<organism evidence="1 2">
    <name type="scientific">Paramecium octaurelia</name>
    <dbReference type="NCBI Taxonomy" id="43137"/>
    <lineage>
        <taxon>Eukaryota</taxon>
        <taxon>Sar</taxon>
        <taxon>Alveolata</taxon>
        <taxon>Ciliophora</taxon>
        <taxon>Intramacronucleata</taxon>
        <taxon>Oligohymenophorea</taxon>
        <taxon>Peniculida</taxon>
        <taxon>Parameciidae</taxon>
        <taxon>Paramecium</taxon>
    </lineage>
</organism>
<keyword evidence="2" id="KW-1185">Reference proteome</keyword>
<gene>
    <name evidence="1" type="ORF">POCTA_138.1.T0750220</name>
</gene>
<accession>A0A8S1VTN5</accession>